<proteinExistence type="predicted"/>
<reference evidence="3" key="5">
    <citation type="submission" date="2017-01" db="UniProtKB">
        <authorList>
            <consortium name="EnsemblFungi"/>
        </authorList>
    </citation>
    <scope>IDENTIFICATION</scope>
    <source>
        <strain evidence="3">PH-1 / ATCC MYA-4620 / FGSC 9075 / NRRL 31084</strain>
    </source>
</reference>
<name>I1SA15_GIBZE</name>
<reference evidence="3 4" key="1">
    <citation type="journal article" date="2007" name="Science">
        <title>The Fusarium graminearum genome reveals a link between localized polymorphism and pathogen specialization.</title>
        <authorList>
            <person name="Cuomo C.A."/>
            <person name="Gueldener U."/>
            <person name="Xu J.-R."/>
            <person name="Trail F."/>
            <person name="Turgeon B.G."/>
            <person name="Di Pietro A."/>
            <person name="Walton J.D."/>
            <person name="Ma L.-J."/>
            <person name="Baker S.E."/>
            <person name="Rep M."/>
            <person name="Adam G."/>
            <person name="Antoniw J."/>
            <person name="Baldwin T."/>
            <person name="Calvo S.E."/>
            <person name="Chang Y.-L."/>
            <person name="DeCaprio D."/>
            <person name="Gale L.R."/>
            <person name="Gnerre S."/>
            <person name="Goswami R.S."/>
            <person name="Hammond-Kosack K."/>
            <person name="Harris L.J."/>
            <person name="Hilburn K."/>
            <person name="Kennell J.C."/>
            <person name="Kroken S."/>
            <person name="Magnuson J.K."/>
            <person name="Mannhaupt G."/>
            <person name="Mauceli E.W."/>
            <person name="Mewes H.-W."/>
            <person name="Mitterbauer R."/>
            <person name="Muehlbauer G."/>
            <person name="Muensterkoetter M."/>
            <person name="Nelson D."/>
            <person name="O'Donnell K."/>
            <person name="Ouellet T."/>
            <person name="Qi W."/>
            <person name="Quesneville H."/>
            <person name="Roncero M.I.G."/>
            <person name="Seong K.-Y."/>
            <person name="Tetko I.V."/>
            <person name="Urban M."/>
            <person name="Waalwijk C."/>
            <person name="Ward T.J."/>
            <person name="Yao J."/>
            <person name="Birren B.W."/>
            <person name="Kistler H.C."/>
        </authorList>
    </citation>
    <scope>NUCLEOTIDE SEQUENCE [LARGE SCALE GENOMIC DNA]</scope>
    <source>
        <strain evidence="4">ATCC MYA-4620 / CBS 123657 / FGSC 9075 / NRRL 31084 / PH-1</strain>
        <strain evidence="3">PH-1 / ATCC MYA-4620 / FGSC 9075 / NRRL 31084</strain>
    </source>
</reference>
<reference key="3">
    <citation type="submission" date="2014-02" db="EMBL/GenBank/DDBJ databases">
        <title>A revised Fusarium graminearum genomic reference sequence using whole shotgun re-sequencing.</title>
        <authorList>
            <person name="King R."/>
            <person name="Urban M."/>
            <person name="Hassani-Pak K."/>
            <person name="Hammond-Kosack K."/>
        </authorList>
    </citation>
    <scope>NUCLEOTIDE SEQUENCE</scope>
    <source>
        <strain>PH-1</strain>
    </source>
</reference>
<evidence type="ECO:0000313" key="4">
    <source>
        <dbReference type="Proteomes" id="UP000070720"/>
    </source>
</evidence>
<dbReference type="KEGG" id="fgr:FGSG_13696"/>
<dbReference type="EMBL" id="HG970332">
    <property type="protein sequence ID" value="CEF75399.1"/>
    <property type="molecule type" value="Genomic_DNA"/>
</dbReference>
<dbReference type="VEuPathDB" id="FungiDB:FGRAMPH1_01G07189"/>
<keyword evidence="4" id="KW-1185">Reference proteome</keyword>
<sequence length="148" mass="16490">MSRLQISRPAVKDKLYSLGIEQERGIWIGALAASKITSMEMDKPCERSKRPVSSDLPPSSESGGPFRDWEWNPPQPGSAFQERSPSMDGRFHPDHGFNSEAKEGPEDEIPIAYMLRHRFGLAIAKLLADVDSSTSSDSLSSTWNHDLF</sequence>
<protein>
    <submittedName>
        <fullName evidence="2">Chromosome 1, complete genome</fullName>
    </submittedName>
</protein>
<dbReference type="InParanoid" id="I1SA15"/>
<feature type="compositionally biased region" description="Basic and acidic residues" evidence="1">
    <location>
        <begin position="89"/>
        <end position="104"/>
    </location>
</feature>
<dbReference type="RefSeq" id="XP_011318991.1">
    <property type="nucleotide sequence ID" value="XM_011320689.1"/>
</dbReference>
<organism evidence="2 4">
    <name type="scientific">Gibberella zeae (strain ATCC MYA-4620 / CBS 123657 / FGSC 9075 / NRRL 31084 / PH-1)</name>
    <name type="common">Wheat head blight fungus</name>
    <name type="synonym">Fusarium graminearum</name>
    <dbReference type="NCBI Taxonomy" id="229533"/>
    <lineage>
        <taxon>Eukaryota</taxon>
        <taxon>Fungi</taxon>
        <taxon>Dikarya</taxon>
        <taxon>Ascomycota</taxon>
        <taxon>Pezizomycotina</taxon>
        <taxon>Sordariomycetes</taxon>
        <taxon>Hypocreomycetidae</taxon>
        <taxon>Hypocreales</taxon>
        <taxon>Nectriaceae</taxon>
        <taxon>Fusarium</taxon>
    </lineage>
</organism>
<dbReference type="AlphaFoldDB" id="I1SA15"/>
<evidence type="ECO:0000313" key="3">
    <source>
        <dbReference type="EnsemblFungi" id="CEF75399"/>
    </source>
</evidence>
<reference evidence="2 4" key="4">
    <citation type="journal article" date="2015" name="BMC Genomics">
        <title>The completed genome sequence of the pathogenic ascomycete fungus Fusarium graminearum.</title>
        <authorList>
            <person name="King R."/>
            <person name="Urban M."/>
            <person name="Hammond-Kosack M.C."/>
            <person name="Hassani-Pak K."/>
            <person name="Hammond-Kosack K.E."/>
        </authorList>
    </citation>
    <scope>NUCLEOTIDE SEQUENCE [LARGE SCALE GENOMIC DNA]</scope>
    <source>
        <strain evidence="4">ATCC MYA-4620 / CBS 123657 / FGSC 9075 / NRRL 31084 / PH-1</strain>
        <strain evidence="2">PH-1</strain>
    </source>
</reference>
<reference evidence="3 4" key="2">
    <citation type="journal article" date="2010" name="Nature">
        <title>Comparative genomics reveals mobile pathogenicity chromosomes in Fusarium.</title>
        <authorList>
            <person name="Ma L.J."/>
            <person name="van der Does H.C."/>
            <person name="Borkovich K.A."/>
            <person name="Coleman J.J."/>
            <person name="Daboussi M.J."/>
            <person name="Di Pietro A."/>
            <person name="Dufresne M."/>
            <person name="Freitag M."/>
            <person name="Grabherr M."/>
            <person name="Henrissat B."/>
            <person name="Houterman P.M."/>
            <person name="Kang S."/>
            <person name="Shim W.B."/>
            <person name="Woloshuk C."/>
            <person name="Xie X."/>
            <person name="Xu J.R."/>
            <person name="Antoniw J."/>
            <person name="Baker S.E."/>
            <person name="Bluhm B.H."/>
            <person name="Breakspear A."/>
            <person name="Brown D.W."/>
            <person name="Butchko R.A."/>
            <person name="Chapman S."/>
            <person name="Coulson R."/>
            <person name="Coutinho P.M."/>
            <person name="Danchin E.G."/>
            <person name="Diener A."/>
            <person name="Gale L.R."/>
            <person name="Gardiner D.M."/>
            <person name="Goff S."/>
            <person name="Hammond-Kosack K.E."/>
            <person name="Hilburn K."/>
            <person name="Hua-Van A."/>
            <person name="Jonkers W."/>
            <person name="Kazan K."/>
            <person name="Kodira C.D."/>
            <person name="Koehrsen M."/>
            <person name="Kumar L."/>
            <person name="Lee Y.H."/>
            <person name="Li L."/>
            <person name="Manners J.M."/>
            <person name="Miranda-Saavedra D."/>
            <person name="Mukherjee M."/>
            <person name="Park G."/>
            <person name="Park J."/>
            <person name="Park S.Y."/>
            <person name="Proctor R.H."/>
            <person name="Regev A."/>
            <person name="Ruiz-Roldan M.C."/>
            <person name="Sain D."/>
            <person name="Sakthikumar S."/>
            <person name="Sykes S."/>
            <person name="Schwartz D.C."/>
            <person name="Turgeon B.G."/>
            <person name="Wapinski I."/>
            <person name="Yoder O."/>
            <person name="Young S."/>
            <person name="Zeng Q."/>
            <person name="Zhou S."/>
            <person name="Galagan J."/>
            <person name="Cuomo C.A."/>
            <person name="Kistler H.C."/>
            <person name="Rep M."/>
        </authorList>
    </citation>
    <scope>GENOME REANNOTATION</scope>
    <source>
        <strain evidence="4">ATCC MYA-4620 / CBS 123657 / FGSC 9075 / NRRL 31084 / PH-1</strain>
        <strain evidence="3">PH-1 / ATCC MYA-4620 / FGSC 9075 / NRRL 31084</strain>
    </source>
</reference>
<dbReference type="EnsemblFungi" id="CEF75399">
    <property type="protein sequence ID" value="CEF75399"/>
    <property type="gene ID" value="FGRRES_13696"/>
</dbReference>
<feature type="compositionally biased region" description="Basic and acidic residues" evidence="1">
    <location>
        <begin position="40"/>
        <end position="49"/>
    </location>
</feature>
<gene>
    <name evidence="2" type="ORF">FGRAMPH1_01T07189</name>
</gene>
<accession>I1SA15</accession>
<evidence type="ECO:0000313" key="2">
    <source>
        <dbReference type="EMBL" id="CEF75399.1"/>
    </source>
</evidence>
<evidence type="ECO:0000256" key="1">
    <source>
        <dbReference type="SAM" id="MobiDB-lite"/>
    </source>
</evidence>
<dbReference type="HOGENOM" id="CLU_1758971_0_0_1"/>
<dbReference type="Proteomes" id="UP000070720">
    <property type="component" value="Chromosome 1"/>
</dbReference>
<feature type="region of interest" description="Disordered" evidence="1">
    <location>
        <begin position="40"/>
        <end position="106"/>
    </location>
</feature>